<dbReference type="InterPro" id="IPR036388">
    <property type="entry name" value="WH-like_DNA-bd_sf"/>
</dbReference>
<dbReference type="SMART" id="SM00347">
    <property type="entry name" value="HTH_MARR"/>
    <property type="match status" value="1"/>
</dbReference>
<evidence type="ECO:0000256" key="1">
    <source>
        <dbReference type="SAM" id="MobiDB-lite"/>
    </source>
</evidence>
<sequence length="193" mass="21455">MDDLSYLGPPHHERPPSSPQHAKRAIDCLSNGCHGNDMAFYTKSEFGPDCSLGYLARRIHQIGQSLIEPVFAAEGLSGTQWSALMSILAGRAATCADLARDLSHDKGATTRLVDAMEQNGWVTRSRASDDRRVLNLELTADGEAVAIRCRDKIIEYWNSLLMGWDRAEIEKLIELMQKLRTTLDDALTEGRRA</sequence>
<dbReference type="EMBL" id="QAYE01000003">
    <property type="protein sequence ID" value="PTW47536.1"/>
    <property type="molecule type" value="Genomic_DNA"/>
</dbReference>
<dbReference type="Gene3D" id="1.10.10.10">
    <property type="entry name" value="Winged helix-like DNA-binding domain superfamily/Winged helix DNA-binding domain"/>
    <property type="match status" value="1"/>
</dbReference>
<proteinExistence type="predicted"/>
<feature type="region of interest" description="Disordered" evidence="1">
    <location>
        <begin position="1"/>
        <end position="23"/>
    </location>
</feature>
<dbReference type="Pfam" id="PF01047">
    <property type="entry name" value="MarR"/>
    <property type="match status" value="1"/>
</dbReference>
<gene>
    <name evidence="3" type="ORF">C8J25_103255</name>
</gene>
<organism evidence="3 4">
    <name type="scientific">Sphingomonas faeni</name>
    <dbReference type="NCBI Taxonomy" id="185950"/>
    <lineage>
        <taxon>Bacteria</taxon>
        <taxon>Pseudomonadati</taxon>
        <taxon>Pseudomonadota</taxon>
        <taxon>Alphaproteobacteria</taxon>
        <taxon>Sphingomonadales</taxon>
        <taxon>Sphingomonadaceae</taxon>
        <taxon>Sphingomonas</taxon>
    </lineage>
</organism>
<name>A0A2T5U7N2_9SPHN</name>
<comment type="caution">
    <text evidence="3">The sequence shown here is derived from an EMBL/GenBank/DDBJ whole genome shotgun (WGS) entry which is preliminary data.</text>
</comment>
<dbReference type="SUPFAM" id="SSF46785">
    <property type="entry name" value="Winged helix' DNA-binding domain"/>
    <property type="match status" value="1"/>
</dbReference>
<protein>
    <submittedName>
        <fullName evidence="3">MarR family transcriptional regulator</fullName>
    </submittedName>
</protein>
<dbReference type="Proteomes" id="UP000244013">
    <property type="component" value="Unassembled WGS sequence"/>
</dbReference>
<dbReference type="GO" id="GO:0006950">
    <property type="term" value="P:response to stress"/>
    <property type="evidence" value="ECO:0007669"/>
    <property type="project" value="TreeGrafter"/>
</dbReference>
<evidence type="ECO:0000259" key="2">
    <source>
        <dbReference type="PROSITE" id="PS50995"/>
    </source>
</evidence>
<evidence type="ECO:0000313" key="3">
    <source>
        <dbReference type="EMBL" id="PTW47536.1"/>
    </source>
</evidence>
<dbReference type="InterPro" id="IPR036390">
    <property type="entry name" value="WH_DNA-bd_sf"/>
</dbReference>
<dbReference type="PROSITE" id="PS50995">
    <property type="entry name" value="HTH_MARR_2"/>
    <property type="match status" value="1"/>
</dbReference>
<dbReference type="GO" id="GO:0003700">
    <property type="term" value="F:DNA-binding transcription factor activity"/>
    <property type="evidence" value="ECO:0007669"/>
    <property type="project" value="InterPro"/>
</dbReference>
<dbReference type="PANTHER" id="PTHR33164">
    <property type="entry name" value="TRANSCRIPTIONAL REGULATOR, MARR FAMILY"/>
    <property type="match status" value="1"/>
</dbReference>
<dbReference type="PANTHER" id="PTHR33164:SF43">
    <property type="entry name" value="HTH-TYPE TRANSCRIPTIONAL REPRESSOR YETL"/>
    <property type="match status" value="1"/>
</dbReference>
<reference evidence="3 4" key="1">
    <citation type="submission" date="2018-04" db="EMBL/GenBank/DDBJ databases">
        <title>Genomic Encyclopedia of Type Strains, Phase III (KMG-III): the genomes of soil and plant-associated and newly described type strains.</title>
        <authorList>
            <person name="Whitman W."/>
        </authorList>
    </citation>
    <scope>NUCLEOTIDE SEQUENCE [LARGE SCALE GENOMIC DNA]</scope>
    <source>
        <strain evidence="3 4">MA-olki</strain>
    </source>
</reference>
<dbReference type="AlphaFoldDB" id="A0A2T5U7N2"/>
<dbReference type="InterPro" id="IPR000835">
    <property type="entry name" value="HTH_MarR-typ"/>
</dbReference>
<dbReference type="PRINTS" id="PR00598">
    <property type="entry name" value="HTHMARR"/>
</dbReference>
<accession>A0A2T5U7N2</accession>
<evidence type="ECO:0000313" key="4">
    <source>
        <dbReference type="Proteomes" id="UP000244013"/>
    </source>
</evidence>
<dbReference type="InterPro" id="IPR039422">
    <property type="entry name" value="MarR/SlyA-like"/>
</dbReference>
<feature type="domain" description="HTH marR-type" evidence="2">
    <location>
        <begin position="52"/>
        <end position="181"/>
    </location>
</feature>